<dbReference type="EMBL" id="JAAKDE010000002">
    <property type="protein sequence ID" value="MBA2132183.1"/>
    <property type="molecule type" value="Genomic_DNA"/>
</dbReference>
<keyword evidence="1" id="KW-0812">Transmembrane</keyword>
<gene>
    <name evidence="2" type="ORF">G5B42_01255</name>
</gene>
<accession>A0A8J6LLJ8</accession>
<dbReference type="InterPro" id="IPR043504">
    <property type="entry name" value="Peptidase_S1_PA_chymotrypsin"/>
</dbReference>
<sequence>MATGGGSPEWTDGELITTELPVDGHRYMQIQGKVVPGYSGGPLLDANGNVLGVVTELVEGTDLALAIPAGVIKDFLNNQHVPYSFVSDELLPETSTGRRWMLRPDNWANLSLAGKGLILLLPTAVLVGFISFLRWCQRKKRKRREDDFEIEFPAGSGY</sequence>
<name>A0A8J6LLJ8_9FIRM</name>
<protein>
    <recommendedName>
        <fullName evidence="4">Trypsin-like peptidase domain-containing protein</fullName>
    </recommendedName>
</protein>
<dbReference type="Gene3D" id="2.40.10.10">
    <property type="entry name" value="Trypsin-like serine proteases"/>
    <property type="match status" value="1"/>
</dbReference>
<dbReference type="RefSeq" id="WP_181338638.1">
    <property type="nucleotide sequence ID" value="NZ_JAAKDE010000002.1"/>
</dbReference>
<feature type="transmembrane region" description="Helical" evidence="1">
    <location>
        <begin position="117"/>
        <end position="136"/>
    </location>
</feature>
<organism evidence="2 3">
    <name type="scientific">Capillibacterium thermochitinicola</name>
    <dbReference type="NCBI Taxonomy" id="2699427"/>
    <lineage>
        <taxon>Bacteria</taxon>
        <taxon>Bacillati</taxon>
        <taxon>Bacillota</taxon>
        <taxon>Capillibacterium</taxon>
    </lineage>
</organism>
<evidence type="ECO:0008006" key="4">
    <source>
        <dbReference type="Google" id="ProtNLM"/>
    </source>
</evidence>
<dbReference type="AlphaFoldDB" id="A0A8J6LLJ8"/>
<proteinExistence type="predicted"/>
<keyword evidence="1" id="KW-1133">Transmembrane helix</keyword>
<evidence type="ECO:0000313" key="2">
    <source>
        <dbReference type="EMBL" id="MBA2132183.1"/>
    </source>
</evidence>
<dbReference type="SUPFAM" id="SSF50494">
    <property type="entry name" value="Trypsin-like serine proteases"/>
    <property type="match status" value="1"/>
</dbReference>
<evidence type="ECO:0000256" key="1">
    <source>
        <dbReference type="SAM" id="Phobius"/>
    </source>
</evidence>
<dbReference type="Proteomes" id="UP000657177">
    <property type="component" value="Unassembled WGS sequence"/>
</dbReference>
<evidence type="ECO:0000313" key="3">
    <source>
        <dbReference type="Proteomes" id="UP000657177"/>
    </source>
</evidence>
<reference evidence="2" key="1">
    <citation type="submission" date="2020-06" db="EMBL/GenBank/DDBJ databases">
        <title>Novel chitinolytic bacterium.</title>
        <authorList>
            <person name="Ungkulpasvich U."/>
            <person name="Kosugi A."/>
            <person name="Uke A."/>
        </authorList>
    </citation>
    <scope>NUCLEOTIDE SEQUENCE</scope>
    <source>
        <strain evidence="2">UUS1-1</strain>
    </source>
</reference>
<dbReference type="InterPro" id="IPR009003">
    <property type="entry name" value="Peptidase_S1_PA"/>
</dbReference>
<comment type="caution">
    <text evidence="2">The sequence shown here is derived from an EMBL/GenBank/DDBJ whole genome shotgun (WGS) entry which is preliminary data.</text>
</comment>
<keyword evidence="1" id="KW-0472">Membrane</keyword>
<keyword evidence="3" id="KW-1185">Reference proteome</keyword>